<protein>
    <submittedName>
        <fullName evidence="2">Uncharacterized protein</fullName>
    </submittedName>
</protein>
<dbReference type="Proteomes" id="UP001341840">
    <property type="component" value="Unassembled WGS sequence"/>
</dbReference>
<organism evidence="2 3">
    <name type="scientific">Stylosanthes scabra</name>
    <dbReference type="NCBI Taxonomy" id="79078"/>
    <lineage>
        <taxon>Eukaryota</taxon>
        <taxon>Viridiplantae</taxon>
        <taxon>Streptophyta</taxon>
        <taxon>Embryophyta</taxon>
        <taxon>Tracheophyta</taxon>
        <taxon>Spermatophyta</taxon>
        <taxon>Magnoliopsida</taxon>
        <taxon>eudicotyledons</taxon>
        <taxon>Gunneridae</taxon>
        <taxon>Pentapetalae</taxon>
        <taxon>rosids</taxon>
        <taxon>fabids</taxon>
        <taxon>Fabales</taxon>
        <taxon>Fabaceae</taxon>
        <taxon>Papilionoideae</taxon>
        <taxon>50 kb inversion clade</taxon>
        <taxon>dalbergioids sensu lato</taxon>
        <taxon>Dalbergieae</taxon>
        <taxon>Pterocarpus clade</taxon>
        <taxon>Stylosanthes</taxon>
    </lineage>
</organism>
<evidence type="ECO:0000313" key="3">
    <source>
        <dbReference type="Proteomes" id="UP001341840"/>
    </source>
</evidence>
<sequence>MADTTVEEAGQLQRSKKKIRNNDGDFRGETSRVPREEEWMLAVPPSWKQMGKGRPTLTSLCMAPQSMYLKTLRTRARRVKLWIPLICPVPERSAKKLQEGGTVGSQHHGKASSEQED</sequence>
<accession>A0ABU6ZMS6</accession>
<proteinExistence type="predicted"/>
<feature type="region of interest" description="Disordered" evidence="1">
    <location>
        <begin position="95"/>
        <end position="117"/>
    </location>
</feature>
<feature type="compositionally biased region" description="Basic and acidic residues" evidence="1">
    <location>
        <begin position="20"/>
        <end position="37"/>
    </location>
</feature>
<gene>
    <name evidence="2" type="ORF">PIB30_072659</name>
</gene>
<name>A0ABU6ZMS6_9FABA</name>
<dbReference type="EMBL" id="JASCZI010272725">
    <property type="protein sequence ID" value="MED6223297.1"/>
    <property type="molecule type" value="Genomic_DNA"/>
</dbReference>
<evidence type="ECO:0000313" key="2">
    <source>
        <dbReference type="EMBL" id="MED6223297.1"/>
    </source>
</evidence>
<reference evidence="2 3" key="1">
    <citation type="journal article" date="2023" name="Plants (Basel)">
        <title>Bridging the Gap: Combining Genomics and Transcriptomics Approaches to Understand Stylosanthes scabra, an Orphan Legume from the Brazilian Caatinga.</title>
        <authorList>
            <person name="Ferreira-Neto J.R.C."/>
            <person name="da Silva M.D."/>
            <person name="Binneck E."/>
            <person name="de Melo N.F."/>
            <person name="da Silva R.H."/>
            <person name="de Melo A.L.T.M."/>
            <person name="Pandolfi V."/>
            <person name="Bustamante F.O."/>
            <person name="Brasileiro-Vidal A.C."/>
            <person name="Benko-Iseppon A.M."/>
        </authorList>
    </citation>
    <scope>NUCLEOTIDE SEQUENCE [LARGE SCALE GENOMIC DNA]</scope>
    <source>
        <tissue evidence="2">Leaves</tissue>
    </source>
</reference>
<comment type="caution">
    <text evidence="2">The sequence shown here is derived from an EMBL/GenBank/DDBJ whole genome shotgun (WGS) entry which is preliminary data.</text>
</comment>
<feature type="region of interest" description="Disordered" evidence="1">
    <location>
        <begin position="1"/>
        <end position="37"/>
    </location>
</feature>
<evidence type="ECO:0000256" key="1">
    <source>
        <dbReference type="SAM" id="MobiDB-lite"/>
    </source>
</evidence>
<keyword evidence="3" id="KW-1185">Reference proteome</keyword>